<dbReference type="EMBL" id="AFAR01000032">
    <property type="protein sequence ID" value="EGF29401.1"/>
    <property type="molecule type" value="Genomic_DNA"/>
</dbReference>
<name>F2ALQ5_RHOBT</name>
<feature type="domain" description="UDP-N-acetylglucosamine 2-epimerase" evidence="1">
    <location>
        <begin position="33"/>
        <end position="377"/>
    </location>
</feature>
<dbReference type="InterPro" id="IPR020004">
    <property type="entry name" value="UDP-GlcNAc_Epase"/>
</dbReference>
<dbReference type="PANTHER" id="PTHR43174">
    <property type="entry name" value="UDP-N-ACETYLGLUCOSAMINE 2-EPIMERASE"/>
    <property type="match status" value="1"/>
</dbReference>
<sequence length="394" mass="43467">MVNRSISESGKRKICVVTGTRAEYGLLRYLMEEIDQSANLELQVIATGMHLSPEFGLTYRAIENDGFKIDRKVEMLLSSDSAVGIAKATGLGMIGFADALDQLRPDILVVLGDRFEILAAVTAALFAKIPVAHLHGGETTEGAYDEGIRHAITKMSHLHFVAAEDYRRRVLQLGENPENVHVVGGLGVDAIQRTALLTKPELAKTISLGERNLLVTYHPETLGESTSQVQMQMFLEALRQLDDDIHFLFTYPNADSDGRAIINMIDEFILEYPDRASAHQTLGQLRYWSAMKIADAVIGNSSSGLLEAPTLYTPTVDIGNRQRGRLRPKSVVHTDCNTQDIREAIQKAISEAFRETVLTSANPLGSGGATRKIVDCLAKQELKTELLQKRFYSI</sequence>
<protein>
    <submittedName>
        <fullName evidence="2">UDP-N-acetyl-D-glucosamine 2-epimerase, UDP</fullName>
    </submittedName>
</protein>
<comment type="caution">
    <text evidence="2">The sequence shown here is derived from an EMBL/GenBank/DDBJ whole genome shotgun (WGS) entry which is preliminary data.</text>
</comment>
<dbReference type="PATRIC" id="fig|991778.3.peg.627"/>
<evidence type="ECO:0000313" key="3">
    <source>
        <dbReference type="Proteomes" id="UP000006222"/>
    </source>
</evidence>
<dbReference type="Proteomes" id="UP000006222">
    <property type="component" value="Unassembled WGS sequence"/>
</dbReference>
<dbReference type="GO" id="GO:0006047">
    <property type="term" value="P:UDP-N-acetylglucosamine metabolic process"/>
    <property type="evidence" value="ECO:0007669"/>
    <property type="project" value="InterPro"/>
</dbReference>
<organism evidence="2 3">
    <name type="scientific">Rhodopirellula baltica WH47</name>
    <dbReference type="NCBI Taxonomy" id="991778"/>
    <lineage>
        <taxon>Bacteria</taxon>
        <taxon>Pseudomonadati</taxon>
        <taxon>Planctomycetota</taxon>
        <taxon>Planctomycetia</taxon>
        <taxon>Pirellulales</taxon>
        <taxon>Pirellulaceae</taxon>
        <taxon>Rhodopirellula</taxon>
    </lineage>
</organism>
<dbReference type="NCBIfam" id="TIGR03568">
    <property type="entry name" value="NeuC_NnaA"/>
    <property type="match status" value="1"/>
</dbReference>
<reference evidence="2 3" key="1">
    <citation type="journal article" date="2013" name="Mar. Genomics">
        <title>Expression of sulfatases in Rhodopirellula baltica and the diversity of sulfatases in the genus Rhodopirellula.</title>
        <authorList>
            <person name="Wegner C.E."/>
            <person name="Richter-Heitmann T."/>
            <person name="Klindworth A."/>
            <person name="Klockow C."/>
            <person name="Richter M."/>
            <person name="Achstetter T."/>
            <person name="Glockner F.O."/>
            <person name="Harder J."/>
        </authorList>
    </citation>
    <scope>NUCLEOTIDE SEQUENCE [LARGE SCALE GENOMIC DNA]</scope>
    <source>
        <strain evidence="2 3">WH47</strain>
    </source>
</reference>
<evidence type="ECO:0000313" key="2">
    <source>
        <dbReference type="EMBL" id="EGF29401.1"/>
    </source>
</evidence>
<dbReference type="Pfam" id="PF02350">
    <property type="entry name" value="Epimerase_2"/>
    <property type="match status" value="1"/>
</dbReference>
<dbReference type="Gene3D" id="3.40.50.2000">
    <property type="entry name" value="Glycogen Phosphorylase B"/>
    <property type="match status" value="2"/>
</dbReference>
<dbReference type="SUPFAM" id="SSF53756">
    <property type="entry name" value="UDP-Glycosyltransferase/glycogen phosphorylase"/>
    <property type="match status" value="1"/>
</dbReference>
<dbReference type="AlphaFoldDB" id="F2ALQ5"/>
<dbReference type="PANTHER" id="PTHR43174:SF3">
    <property type="entry name" value="UDP-N-ACETYLGLUCOSAMINE 2-EPIMERASE"/>
    <property type="match status" value="1"/>
</dbReference>
<dbReference type="CDD" id="cd03786">
    <property type="entry name" value="GTB_UDP-GlcNAc_2-Epimerase"/>
    <property type="match status" value="1"/>
</dbReference>
<proteinExistence type="predicted"/>
<dbReference type="InterPro" id="IPR029767">
    <property type="entry name" value="WecB-like"/>
</dbReference>
<dbReference type="RefSeq" id="WP_007324572.1">
    <property type="nucleotide sequence ID" value="NZ_AFAR01000032.1"/>
</dbReference>
<gene>
    <name evidence="2" type="ORF">RBWH47_02765</name>
</gene>
<dbReference type="GO" id="GO:0004553">
    <property type="term" value="F:hydrolase activity, hydrolyzing O-glycosyl compounds"/>
    <property type="evidence" value="ECO:0007669"/>
    <property type="project" value="InterPro"/>
</dbReference>
<evidence type="ECO:0000259" key="1">
    <source>
        <dbReference type="Pfam" id="PF02350"/>
    </source>
</evidence>
<dbReference type="InterPro" id="IPR003331">
    <property type="entry name" value="UDP_GlcNAc_Epimerase_2_dom"/>
</dbReference>
<accession>F2ALQ5</accession>